<evidence type="ECO:0000313" key="1">
    <source>
        <dbReference type="EMBL" id="RFN57934.1"/>
    </source>
</evidence>
<keyword evidence="2" id="KW-1185">Reference proteome</keyword>
<accession>A0A3E1Q737</accession>
<organism evidence="1 2">
    <name type="scientific">Marixanthomonas ophiurae</name>
    <dbReference type="NCBI Taxonomy" id="387659"/>
    <lineage>
        <taxon>Bacteria</taxon>
        <taxon>Pseudomonadati</taxon>
        <taxon>Bacteroidota</taxon>
        <taxon>Flavobacteriia</taxon>
        <taxon>Flavobacteriales</taxon>
        <taxon>Flavobacteriaceae</taxon>
        <taxon>Marixanthomonas</taxon>
    </lineage>
</organism>
<evidence type="ECO:0008006" key="3">
    <source>
        <dbReference type="Google" id="ProtNLM"/>
    </source>
</evidence>
<gene>
    <name evidence="1" type="ORF">DZ858_11875</name>
</gene>
<dbReference type="EMBL" id="QVID01000002">
    <property type="protein sequence ID" value="RFN57934.1"/>
    <property type="molecule type" value="Genomic_DNA"/>
</dbReference>
<dbReference type="Proteomes" id="UP000261082">
    <property type="component" value="Unassembled WGS sequence"/>
</dbReference>
<dbReference type="OrthoDB" id="1144611at2"/>
<sequence length="137" mass="15374">MKATPSHHSLPSSAVLKSIFNSEIGTIYFYGNIAIVEANEGVTLSYKNAFPVLVKGLNYLKVSSWVYISNRIHSYSLNPHDYKYLEKIPTLKGISIVYGSEIGKKNAAMESIFFNKPHTSFSTLTEAYNWSKELLDS</sequence>
<dbReference type="RefSeq" id="WP_117159883.1">
    <property type="nucleotide sequence ID" value="NZ_QVID01000002.1"/>
</dbReference>
<comment type="caution">
    <text evidence="1">The sequence shown here is derived from an EMBL/GenBank/DDBJ whole genome shotgun (WGS) entry which is preliminary data.</text>
</comment>
<protein>
    <recommendedName>
        <fullName evidence="3">STAS/SEC14 domain-containing protein</fullName>
    </recommendedName>
</protein>
<reference evidence="1 2" key="1">
    <citation type="journal article" date="2007" name="Int. J. Syst. Evol. Microbiol.">
        <title>Marixanthomonas ophiurae gen. nov., sp. nov., a marine bacterium of the family Flavobacteriaceae isolated from a deep-sea brittle star.</title>
        <authorList>
            <person name="Romanenko L.A."/>
            <person name="Uchino M."/>
            <person name="Frolova G.M."/>
            <person name="Mikhailov V.V."/>
        </authorList>
    </citation>
    <scope>NUCLEOTIDE SEQUENCE [LARGE SCALE GENOMIC DNA]</scope>
    <source>
        <strain evidence="1 2">KMM 3046</strain>
    </source>
</reference>
<name>A0A3E1Q737_9FLAO</name>
<evidence type="ECO:0000313" key="2">
    <source>
        <dbReference type="Proteomes" id="UP000261082"/>
    </source>
</evidence>
<proteinExistence type="predicted"/>
<dbReference type="AlphaFoldDB" id="A0A3E1Q737"/>